<protein>
    <submittedName>
        <fullName evidence="1">Uncharacterized protein</fullName>
    </submittedName>
</protein>
<dbReference type="Proteomes" id="UP000503482">
    <property type="component" value="Chromosome"/>
</dbReference>
<keyword evidence="2" id="KW-1185">Reference proteome</keyword>
<proteinExistence type="predicted"/>
<organism evidence="1 2">
    <name type="scientific">Arcobacter venerupis</name>
    <dbReference type="NCBI Taxonomy" id="1054033"/>
    <lineage>
        <taxon>Bacteria</taxon>
        <taxon>Pseudomonadati</taxon>
        <taxon>Campylobacterota</taxon>
        <taxon>Epsilonproteobacteria</taxon>
        <taxon>Campylobacterales</taxon>
        <taxon>Arcobacteraceae</taxon>
        <taxon>Arcobacter</taxon>
    </lineage>
</organism>
<evidence type="ECO:0000313" key="2">
    <source>
        <dbReference type="Proteomes" id="UP000503482"/>
    </source>
</evidence>
<reference evidence="1 2" key="1">
    <citation type="submission" date="2020-05" db="EMBL/GenBank/DDBJ databases">
        <title>Complete genome sequencing of Campylobacter and Arcobacter type strains.</title>
        <authorList>
            <person name="Miller W.G."/>
            <person name="Yee E."/>
        </authorList>
    </citation>
    <scope>NUCLEOTIDE SEQUENCE [LARGE SCALE GENOMIC DNA]</scope>
    <source>
        <strain evidence="1 2">LMG 26156</strain>
    </source>
</reference>
<gene>
    <name evidence="1" type="ORF">AVENP_2631</name>
</gene>
<evidence type="ECO:0000313" key="1">
    <source>
        <dbReference type="EMBL" id="QKF68127.1"/>
    </source>
</evidence>
<dbReference type="KEGG" id="avp:AVENP_2631"/>
<dbReference type="RefSeq" id="WP_128359728.1">
    <property type="nucleotide sequence ID" value="NZ_CP053840.1"/>
</dbReference>
<accession>A0AAE7BD66</accession>
<dbReference type="EMBL" id="CP053840">
    <property type="protein sequence ID" value="QKF68127.1"/>
    <property type="molecule type" value="Genomic_DNA"/>
</dbReference>
<sequence>MEKEDKLIKKTEVLSEYIKIGETKLDAIIKEGNFVTPIFIQGFAHSLYSVKEIQKWIEEQKQKRKITK</sequence>
<dbReference type="AlphaFoldDB" id="A0AAE7BD66"/>
<name>A0AAE7BD66_9BACT</name>